<dbReference type="RefSeq" id="WP_146621266.1">
    <property type="nucleotide sequence ID" value="NZ_BJCC01000006.1"/>
</dbReference>
<evidence type="ECO:0000259" key="1">
    <source>
        <dbReference type="Pfam" id="PF07929"/>
    </source>
</evidence>
<dbReference type="Proteomes" id="UP000290567">
    <property type="component" value="Unassembled WGS sequence"/>
</dbReference>
<evidence type="ECO:0000313" key="3">
    <source>
        <dbReference type="Proteomes" id="UP000290567"/>
    </source>
</evidence>
<proteinExistence type="predicted"/>
<comment type="caution">
    <text evidence="2">The sequence shown here is derived from an EMBL/GenBank/DDBJ whole genome shotgun (WGS) entry which is preliminary data.</text>
</comment>
<dbReference type="AlphaFoldDB" id="A0A4P5P972"/>
<organism evidence="2 3">
    <name type="scientific">Enterococcus florum</name>
    <dbReference type="NCBI Taxonomy" id="2480627"/>
    <lineage>
        <taxon>Bacteria</taxon>
        <taxon>Bacillati</taxon>
        <taxon>Bacillota</taxon>
        <taxon>Bacilli</taxon>
        <taxon>Lactobacillales</taxon>
        <taxon>Enterococcaceae</taxon>
        <taxon>Enterococcus</taxon>
    </lineage>
</organism>
<dbReference type="EMBL" id="BJCC01000006">
    <property type="protein sequence ID" value="GCF92771.1"/>
    <property type="molecule type" value="Genomic_DNA"/>
</dbReference>
<feature type="domain" description="Plasmid pRiA4b Orf3-like" evidence="1">
    <location>
        <begin position="175"/>
        <end position="289"/>
    </location>
</feature>
<dbReference type="Gene3D" id="3.10.290.30">
    <property type="entry name" value="MM3350-like"/>
    <property type="match status" value="1"/>
</dbReference>
<dbReference type="SUPFAM" id="SSF159941">
    <property type="entry name" value="MM3350-like"/>
    <property type="match status" value="1"/>
</dbReference>
<dbReference type="Pfam" id="PF07929">
    <property type="entry name" value="PRiA4_ORF3"/>
    <property type="match status" value="1"/>
</dbReference>
<dbReference type="InterPro" id="IPR024047">
    <property type="entry name" value="MM3350-like_sf"/>
</dbReference>
<gene>
    <name evidence="2" type="ORF">NRIC_06620</name>
</gene>
<dbReference type="PANTHER" id="PTHR41878:SF1">
    <property type="entry name" value="TNPR PROTEIN"/>
    <property type="match status" value="1"/>
</dbReference>
<reference evidence="3" key="1">
    <citation type="submission" date="2019-02" db="EMBL/GenBank/DDBJ databases">
        <title>Draft genome sequence of Enterococcus sp. Gos25-1.</title>
        <authorList>
            <person name="Tanaka N."/>
            <person name="Shiwa Y."/>
            <person name="Fujita N."/>
        </authorList>
    </citation>
    <scope>NUCLEOTIDE SEQUENCE [LARGE SCALE GENOMIC DNA]</scope>
    <source>
        <strain evidence="3">Gos25-1</strain>
    </source>
</reference>
<dbReference type="PANTHER" id="PTHR41878">
    <property type="entry name" value="LEXA REPRESSOR-RELATED"/>
    <property type="match status" value="1"/>
</dbReference>
<dbReference type="OrthoDB" id="9801392at2"/>
<evidence type="ECO:0000313" key="2">
    <source>
        <dbReference type="EMBL" id="GCF92771.1"/>
    </source>
</evidence>
<protein>
    <recommendedName>
        <fullName evidence="1">Plasmid pRiA4b Orf3-like domain-containing protein</fullName>
    </recommendedName>
</protein>
<accession>A0A4P5P972</accession>
<sequence length="313" mass="37448">MKKIERVIERMMNDLLYYFVATDIDDLDPLLRTLHFFVQSVDQSRLSKRIVDKRVVRRVFTEQMPLHLPLFTDESFVAYQIINDFYYACLLEKIITRQEYTMIILLLRENREIFFQRMTNPDYWSERKIRTLDEWMLDDKEYDTKIDTMAFETSKIIEFPQKKGTAPPRARECSYQLRIDIQGCKPPVWRRLVLPEGSTFEQLHHLIQIMFSLENNPHYFFEIRNEIIKNPELSFRFDAAKKVQIDAYLQRGSQFKYVNSSTGNQFFKIVVEKVLDQVFAIPCCAKAKGLTADASDLDLKRIDREMHEYWKSD</sequence>
<dbReference type="InterPro" id="IPR012912">
    <property type="entry name" value="Plasmid_pRiA4b_Orf3-like"/>
</dbReference>
<name>A0A4P5P972_9ENTE</name>
<keyword evidence="3" id="KW-1185">Reference proteome</keyword>